<feature type="non-terminal residue" evidence="2">
    <location>
        <position position="259"/>
    </location>
</feature>
<evidence type="ECO:0000313" key="2">
    <source>
        <dbReference type="EMBL" id="KER19559.1"/>
    </source>
</evidence>
<proteinExistence type="predicted"/>
<dbReference type="Proteomes" id="UP000054324">
    <property type="component" value="Unassembled WGS sequence"/>
</dbReference>
<accession>A0A074ZWJ6</accession>
<dbReference type="OrthoDB" id="6257278at2759"/>
<dbReference type="EMBL" id="KL597178">
    <property type="protein sequence ID" value="KER19559.1"/>
    <property type="molecule type" value="Genomic_DNA"/>
</dbReference>
<feature type="non-terminal residue" evidence="2">
    <location>
        <position position="1"/>
    </location>
</feature>
<evidence type="ECO:0000256" key="1">
    <source>
        <dbReference type="SAM" id="MobiDB-lite"/>
    </source>
</evidence>
<dbReference type="PANTHER" id="PTHR21301:SF11">
    <property type="entry name" value="GIY-YIG DOMAIN-CONTAINING PROTEIN"/>
    <property type="match status" value="1"/>
</dbReference>
<feature type="region of interest" description="Disordered" evidence="1">
    <location>
        <begin position="201"/>
        <end position="221"/>
    </location>
</feature>
<keyword evidence="3" id="KW-1185">Reference proteome</keyword>
<dbReference type="STRING" id="6198.A0A074ZWJ6"/>
<feature type="compositionally biased region" description="Basic and acidic residues" evidence="1">
    <location>
        <begin position="205"/>
        <end position="221"/>
    </location>
</feature>
<evidence type="ECO:0000313" key="3">
    <source>
        <dbReference type="Proteomes" id="UP000054324"/>
    </source>
</evidence>
<gene>
    <name evidence="2" type="ORF">T265_15501</name>
</gene>
<organism evidence="2 3">
    <name type="scientific">Opisthorchis viverrini</name>
    <name type="common">Southeast Asian liver fluke</name>
    <dbReference type="NCBI Taxonomy" id="6198"/>
    <lineage>
        <taxon>Eukaryota</taxon>
        <taxon>Metazoa</taxon>
        <taxon>Spiralia</taxon>
        <taxon>Lophotrochozoa</taxon>
        <taxon>Platyhelminthes</taxon>
        <taxon>Trematoda</taxon>
        <taxon>Digenea</taxon>
        <taxon>Opisthorchiida</taxon>
        <taxon>Opisthorchiata</taxon>
        <taxon>Opisthorchiidae</taxon>
        <taxon>Opisthorchis</taxon>
    </lineage>
</organism>
<dbReference type="CTD" id="20329666"/>
<protein>
    <recommendedName>
        <fullName evidence="4">Reverse transcriptase domain-containing protein</fullName>
    </recommendedName>
</protein>
<dbReference type="RefSeq" id="XP_009176692.1">
    <property type="nucleotide sequence ID" value="XM_009178428.1"/>
</dbReference>
<dbReference type="GeneID" id="20329666"/>
<dbReference type="AlphaFoldDB" id="A0A074ZWJ6"/>
<evidence type="ECO:0008006" key="4">
    <source>
        <dbReference type="Google" id="ProtNLM"/>
    </source>
</evidence>
<sequence length="259" mass="29029">ILTATKPIDERYEPTAKDAASALHVSSSPLCPRVYTQEQGLAVGSPMLPVLANIFMEEFEKKALGGIPYLLTVFWRHVDDTFVVMKRGKINWVNYAEKPRSAVQMFHTYRESPAVRISPNSREGQTRDPSFKVSSSSSDYLTYLKLALSPAFWLSFPVILITANLPVLIWRAKSDGWWQSHMSAGKKRTKRVRNSILSTVLNESPKSDPDPPNHLNKEGHRAAKNEPVVMLVKTADPTDINATFSAIKDIVFSIEQAVF</sequence>
<name>A0A074ZWJ6_OPIVI</name>
<reference evidence="2 3" key="1">
    <citation type="submission" date="2013-11" db="EMBL/GenBank/DDBJ databases">
        <title>Opisthorchis viverrini - life in the bile duct.</title>
        <authorList>
            <person name="Young N.D."/>
            <person name="Nagarajan N."/>
            <person name="Lin S.J."/>
            <person name="Korhonen P.K."/>
            <person name="Jex A.R."/>
            <person name="Hall R.S."/>
            <person name="Safavi-Hemami H."/>
            <person name="Kaewkong W."/>
            <person name="Bertrand D."/>
            <person name="Gao S."/>
            <person name="Seet Q."/>
            <person name="Wongkham S."/>
            <person name="Teh B.T."/>
            <person name="Wongkham C."/>
            <person name="Intapan P.M."/>
            <person name="Maleewong W."/>
            <person name="Yang X."/>
            <person name="Hu M."/>
            <person name="Wang Z."/>
            <person name="Hofmann A."/>
            <person name="Sternberg P.W."/>
            <person name="Tan P."/>
            <person name="Wang J."/>
            <person name="Gasser R.B."/>
        </authorList>
    </citation>
    <scope>NUCLEOTIDE SEQUENCE [LARGE SCALE GENOMIC DNA]</scope>
</reference>
<dbReference type="PANTHER" id="PTHR21301">
    <property type="entry name" value="REVERSE TRANSCRIPTASE"/>
    <property type="match status" value="1"/>
</dbReference>
<dbReference type="KEGG" id="ovi:T265_15501"/>